<keyword evidence="3" id="KW-0732">Signal</keyword>
<feature type="domain" description="Peptidase S1" evidence="11">
    <location>
        <begin position="64"/>
        <end position="279"/>
    </location>
</feature>
<evidence type="ECO:0000256" key="7">
    <source>
        <dbReference type="ARBA" id="ARBA00023157"/>
    </source>
</evidence>
<dbReference type="PANTHER" id="PTHR24271">
    <property type="entry name" value="KALLIKREIN-RELATED"/>
    <property type="match status" value="1"/>
</dbReference>
<dbReference type="GO" id="GO:0006508">
    <property type="term" value="P:proteolysis"/>
    <property type="evidence" value="ECO:0007669"/>
    <property type="project" value="UniProtKB-KW"/>
</dbReference>
<evidence type="ECO:0000259" key="11">
    <source>
        <dbReference type="PROSITE" id="PS50240"/>
    </source>
</evidence>
<dbReference type="GeneTree" id="ENSGT01030000234551"/>
<dbReference type="InterPro" id="IPR001254">
    <property type="entry name" value="Trypsin_dom"/>
</dbReference>
<evidence type="ECO:0000256" key="8">
    <source>
        <dbReference type="ARBA" id="ARBA00036320"/>
    </source>
</evidence>
<organism evidence="12">
    <name type="scientific">Stegastes partitus</name>
    <name type="common">bicolor damselfish</name>
    <dbReference type="NCBI Taxonomy" id="144197"/>
    <lineage>
        <taxon>Eukaryota</taxon>
        <taxon>Metazoa</taxon>
        <taxon>Chordata</taxon>
        <taxon>Craniata</taxon>
        <taxon>Vertebrata</taxon>
        <taxon>Euteleostomi</taxon>
        <taxon>Actinopterygii</taxon>
        <taxon>Neopterygii</taxon>
        <taxon>Teleostei</taxon>
        <taxon>Neoteleostei</taxon>
        <taxon>Acanthomorphata</taxon>
        <taxon>Ovalentaria</taxon>
        <taxon>Pomacentridae</taxon>
        <taxon>Stegastes</taxon>
    </lineage>
</organism>
<dbReference type="PANTHER" id="PTHR24271:SF81">
    <property type="entry name" value="GRANZYME B"/>
    <property type="match status" value="1"/>
</dbReference>
<dbReference type="InterPro" id="IPR001314">
    <property type="entry name" value="Peptidase_S1A"/>
</dbReference>
<dbReference type="InterPro" id="IPR043504">
    <property type="entry name" value="Peptidase_S1_PA_chymotrypsin"/>
</dbReference>
<dbReference type="SMART" id="SM00020">
    <property type="entry name" value="Tryp_SPc"/>
    <property type="match status" value="1"/>
</dbReference>
<protein>
    <recommendedName>
        <fullName evidence="9">trypsin</fullName>
        <ecNumber evidence="9">3.4.21.4</ecNumber>
    </recommendedName>
</protein>
<reference evidence="12" key="1">
    <citation type="submission" date="2023-09" db="UniProtKB">
        <authorList>
            <consortium name="Ensembl"/>
        </authorList>
    </citation>
    <scope>IDENTIFICATION</scope>
</reference>
<keyword evidence="6" id="KW-0865">Zymogen</keyword>
<dbReference type="CDD" id="cd00190">
    <property type="entry name" value="Tryp_SPc"/>
    <property type="match status" value="1"/>
</dbReference>
<keyword evidence="2 10" id="KW-0645">Protease</keyword>
<dbReference type="PROSITE" id="PS50240">
    <property type="entry name" value="TRYPSIN_DOM"/>
    <property type="match status" value="1"/>
</dbReference>
<evidence type="ECO:0000256" key="9">
    <source>
        <dbReference type="ARBA" id="ARBA00038868"/>
    </source>
</evidence>
<dbReference type="PROSITE" id="PS00134">
    <property type="entry name" value="TRYPSIN_HIS"/>
    <property type="match status" value="1"/>
</dbReference>
<dbReference type="Gene3D" id="2.40.10.10">
    <property type="entry name" value="Trypsin-like serine proteases"/>
    <property type="match status" value="2"/>
</dbReference>
<dbReference type="EC" id="3.4.21.4" evidence="9"/>
<dbReference type="InterPro" id="IPR018114">
    <property type="entry name" value="TRYPSIN_HIS"/>
</dbReference>
<dbReference type="FunFam" id="2.40.10.10:FF:000005">
    <property type="entry name" value="Serine protease 37"/>
    <property type="match status" value="1"/>
</dbReference>
<evidence type="ECO:0000256" key="2">
    <source>
        <dbReference type="ARBA" id="ARBA00022670"/>
    </source>
</evidence>
<accession>A0A3B5BEM2</accession>
<dbReference type="PRINTS" id="PR00722">
    <property type="entry name" value="CHYMOTRYPSIN"/>
</dbReference>
<dbReference type="InterPro" id="IPR033116">
    <property type="entry name" value="TRYPSIN_SER"/>
</dbReference>
<dbReference type="AlphaFoldDB" id="A0A3B5BEM2"/>
<evidence type="ECO:0000313" key="12">
    <source>
        <dbReference type="Ensembl" id="ENSSPAP00000024317.1"/>
    </source>
</evidence>
<keyword evidence="7" id="KW-1015">Disulfide bond</keyword>
<dbReference type="Pfam" id="PF00089">
    <property type="entry name" value="Trypsin"/>
    <property type="match status" value="1"/>
</dbReference>
<evidence type="ECO:0000256" key="5">
    <source>
        <dbReference type="ARBA" id="ARBA00022825"/>
    </source>
</evidence>
<evidence type="ECO:0000256" key="1">
    <source>
        <dbReference type="ARBA" id="ARBA00004239"/>
    </source>
</evidence>
<evidence type="ECO:0000256" key="6">
    <source>
        <dbReference type="ARBA" id="ARBA00023145"/>
    </source>
</evidence>
<evidence type="ECO:0000256" key="3">
    <source>
        <dbReference type="ARBA" id="ARBA00022729"/>
    </source>
</evidence>
<dbReference type="GO" id="GO:0004252">
    <property type="term" value="F:serine-type endopeptidase activity"/>
    <property type="evidence" value="ECO:0007669"/>
    <property type="project" value="UniProtKB-EC"/>
</dbReference>
<keyword evidence="4 10" id="KW-0378">Hydrolase</keyword>
<dbReference type="GO" id="GO:0005576">
    <property type="term" value="C:extracellular region"/>
    <property type="evidence" value="ECO:0007669"/>
    <property type="project" value="UniProtKB-SubCell"/>
</dbReference>
<dbReference type="InterPro" id="IPR009003">
    <property type="entry name" value="Peptidase_S1_PA"/>
</dbReference>
<comment type="subcellular location">
    <subcellularLocation>
        <location evidence="1">Secreted</location>
        <location evidence="1">Extracellular space</location>
    </subcellularLocation>
</comment>
<sequence>MQTTQTLPSDSSTRKYLKCEAVSDASHRSSVALLDSDLTMFINCKLSVLMLVLILGGQVYAGKIFGGNEVVPHSRPYMVLLRKVMSDGSIGHCGGFLLSEDFVMTAAHCQAKSYTVLLGVHNVNNKNEKIQQIAVEQAFPHKDYNNSSYINDVMLLKMSSKATFNDNVKTITLASGDQGALPKSCRISGWGRKDRNIDNMSSKLREVGVTLINDEKCTKGNMYCSEGENGPGEGDSGGPLVCDQKAYGLVSHNRVENHTKVYMYTKIPDYKDWINITQHNGKFSYM</sequence>
<keyword evidence="5 10" id="KW-0720">Serine protease</keyword>
<evidence type="ECO:0000256" key="4">
    <source>
        <dbReference type="ARBA" id="ARBA00022801"/>
    </source>
</evidence>
<dbReference type="SUPFAM" id="SSF50494">
    <property type="entry name" value="Trypsin-like serine proteases"/>
    <property type="match status" value="1"/>
</dbReference>
<evidence type="ECO:0000256" key="10">
    <source>
        <dbReference type="RuleBase" id="RU363034"/>
    </source>
</evidence>
<name>A0A3B5BEM2_9TELE</name>
<dbReference type="Ensembl" id="ENSSPAT00000024717.1">
    <property type="protein sequence ID" value="ENSSPAP00000024317.1"/>
    <property type="gene ID" value="ENSSPAG00000018392.1"/>
</dbReference>
<comment type="catalytic activity">
    <reaction evidence="8">
        <text>Preferential cleavage: Arg-|-Xaa, Lys-|-Xaa.</text>
        <dbReference type="EC" id="3.4.21.4"/>
    </reaction>
</comment>
<dbReference type="STRING" id="144197.ENSSPAP00000024317"/>
<dbReference type="PROSITE" id="PS00135">
    <property type="entry name" value="TRYPSIN_SER"/>
    <property type="match status" value="1"/>
</dbReference>
<proteinExistence type="predicted"/>